<feature type="domain" description="Fido" evidence="1">
    <location>
        <begin position="72"/>
        <end position="221"/>
    </location>
</feature>
<dbReference type="PANTHER" id="PTHR13504:SF38">
    <property type="entry name" value="FIDO DOMAIN-CONTAINING PROTEIN"/>
    <property type="match status" value="1"/>
</dbReference>
<gene>
    <name evidence="2" type="ORF">Bandiella_01603</name>
</gene>
<dbReference type="Proteomes" id="UP001327219">
    <property type="component" value="Plasmid unnamed1"/>
</dbReference>
<evidence type="ECO:0000313" key="3">
    <source>
        <dbReference type="Proteomes" id="UP001327219"/>
    </source>
</evidence>
<dbReference type="Gene3D" id="1.10.10.10">
    <property type="entry name" value="Winged helix-like DNA-binding domain superfamily/Winged helix DNA-binding domain"/>
    <property type="match status" value="1"/>
</dbReference>
<dbReference type="Gene3D" id="1.10.3290.10">
    <property type="entry name" value="Fido-like domain"/>
    <property type="match status" value="1"/>
</dbReference>
<dbReference type="PANTHER" id="PTHR13504">
    <property type="entry name" value="FIDO DOMAIN-CONTAINING PROTEIN DDB_G0283145"/>
    <property type="match status" value="1"/>
</dbReference>
<keyword evidence="2" id="KW-0614">Plasmid</keyword>
<dbReference type="EMBL" id="CP110821">
    <property type="protein sequence ID" value="WPX97445.1"/>
    <property type="molecule type" value="Genomic_DNA"/>
</dbReference>
<dbReference type="SUPFAM" id="SSF46785">
    <property type="entry name" value="Winged helix' DNA-binding domain"/>
    <property type="match status" value="1"/>
</dbReference>
<dbReference type="InterPro" id="IPR036390">
    <property type="entry name" value="WH_DNA-bd_sf"/>
</dbReference>
<proteinExistence type="predicted"/>
<dbReference type="InterPro" id="IPR025758">
    <property type="entry name" value="Fic/DOC_N"/>
</dbReference>
<dbReference type="InterPro" id="IPR036388">
    <property type="entry name" value="WH-like_DNA-bd_sf"/>
</dbReference>
<reference evidence="2 3" key="1">
    <citation type="submission" date="2022-11" db="EMBL/GenBank/DDBJ databases">
        <title>Host association and intracellularity evolved multiple times independently in the Rickettsiales.</title>
        <authorList>
            <person name="Castelli M."/>
            <person name="Nardi T."/>
            <person name="Gammuto L."/>
            <person name="Bellinzona G."/>
            <person name="Sabaneyeva E."/>
            <person name="Potekhin A."/>
            <person name="Serra V."/>
            <person name="Petroni G."/>
            <person name="Sassera D."/>
        </authorList>
    </citation>
    <scope>NUCLEOTIDE SEQUENCE [LARGE SCALE GENOMIC DNA]</scope>
    <source>
        <strain evidence="2 3">NDG2</strain>
        <plasmid evidence="2 3">unnamed1</plasmid>
    </source>
</reference>
<evidence type="ECO:0000259" key="1">
    <source>
        <dbReference type="PROSITE" id="PS51459"/>
    </source>
</evidence>
<name>A0ABZ0UTR3_9RICK</name>
<evidence type="ECO:0000313" key="2">
    <source>
        <dbReference type="EMBL" id="WPX97445.1"/>
    </source>
</evidence>
<dbReference type="Pfam" id="PF13784">
    <property type="entry name" value="Fic_N"/>
    <property type="match status" value="1"/>
</dbReference>
<protein>
    <submittedName>
        <fullName evidence="2">Fic family protein</fullName>
    </submittedName>
</protein>
<dbReference type="SUPFAM" id="SSF140931">
    <property type="entry name" value="Fic-like"/>
    <property type="match status" value="1"/>
</dbReference>
<dbReference type="InterPro" id="IPR003812">
    <property type="entry name" value="Fido"/>
</dbReference>
<geneLocation type="plasmid" evidence="2 3">
    <name>unnamed1</name>
</geneLocation>
<accession>A0ABZ0UTR3</accession>
<keyword evidence="3" id="KW-1185">Reference proteome</keyword>
<dbReference type="PROSITE" id="PS51459">
    <property type="entry name" value="FIDO"/>
    <property type="match status" value="1"/>
</dbReference>
<dbReference type="InterPro" id="IPR036597">
    <property type="entry name" value="Fido-like_dom_sf"/>
</dbReference>
<organism evidence="2 3">
    <name type="scientific">Candidatus Bandiella euplotis</name>
    <dbReference type="NCBI Taxonomy" id="1664265"/>
    <lineage>
        <taxon>Bacteria</taxon>
        <taxon>Pseudomonadati</taxon>
        <taxon>Pseudomonadota</taxon>
        <taxon>Alphaproteobacteria</taxon>
        <taxon>Rickettsiales</taxon>
        <taxon>Candidatus Midichloriaceae</taxon>
        <taxon>Candidatus Bandiella</taxon>
    </lineage>
</organism>
<dbReference type="InterPro" id="IPR040198">
    <property type="entry name" value="Fido_containing"/>
</dbReference>
<dbReference type="Pfam" id="PF02661">
    <property type="entry name" value="Fic"/>
    <property type="match status" value="1"/>
</dbReference>
<sequence length="323" mass="37398">MPETNLFIYLYVRKEALLSSQIEGTQSSLIDVFLYENYKVSTTPIYDVEEVTNYIKALNKGLSLLNNNELPLCNRLLKTLHKILMQGVRGENKSPGEFRKSQNWIGGTRPGNATFVPPPSEYVEKLMSDLEKFIHKQNISPLIKIALLHAQFETIHPFLDGNGRLGRLLITLLLHEYKMIRAPIVYLSYYLKSKQNEYYRCLQNFRGTQNGVIEWTNFFLDALEHSATDAFNKAIKLERLIKNDTLNLKEKGNSHKVALSIFDIMKKQPIVSMPDLAHKINVTLHTVIRAIKQLEELELVKEITDKKSKRLYSYNKYIHILNE</sequence>